<dbReference type="OrthoDB" id="9815217at2"/>
<evidence type="ECO:0000256" key="6">
    <source>
        <dbReference type="ARBA" id="ARBA00023136"/>
    </source>
</evidence>
<dbReference type="PANTHER" id="PTHR30329:SF21">
    <property type="entry name" value="LIPOPROTEIN YIAD-RELATED"/>
    <property type="match status" value="1"/>
</dbReference>
<evidence type="ECO:0000313" key="9">
    <source>
        <dbReference type="EMBL" id="SMH30836.1"/>
    </source>
</evidence>
<keyword evidence="4" id="KW-0812">Transmembrane</keyword>
<evidence type="ECO:0000256" key="7">
    <source>
        <dbReference type="PROSITE-ProRule" id="PRU00473"/>
    </source>
</evidence>
<evidence type="ECO:0000259" key="8">
    <source>
        <dbReference type="PROSITE" id="PS51123"/>
    </source>
</evidence>
<keyword evidence="5" id="KW-1133">Transmembrane helix</keyword>
<protein>
    <submittedName>
        <fullName evidence="9">Chemotaxis protein MotB</fullName>
    </submittedName>
</protein>
<organism evidence="9 10">
    <name type="scientific">Carnobacterium iners</name>
    <dbReference type="NCBI Taxonomy" id="1073423"/>
    <lineage>
        <taxon>Bacteria</taxon>
        <taxon>Bacillati</taxon>
        <taxon>Bacillota</taxon>
        <taxon>Bacilli</taxon>
        <taxon>Lactobacillales</taxon>
        <taxon>Carnobacteriaceae</taxon>
        <taxon>Carnobacterium</taxon>
    </lineage>
</organism>
<dbReference type="Gene3D" id="3.30.1330.60">
    <property type="entry name" value="OmpA-like domain"/>
    <property type="match status" value="1"/>
</dbReference>
<keyword evidence="6 7" id="KW-0472">Membrane</keyword>
<evidence type="ECO:0000256" key="2">
    <source>
        <dbReference type="ARBA" id="ARBA00008914"/>
    </source>
</evidence>
<dbReference type="Pfam" id="PF13677">
    <property type="entry name" value="MotB_plug"/>
    <property type="match status" value="1"/>
</dbReference>
<dbReference type="CDD" id="cd07185">
    <property type="entry name" value="OmpA_C-like"/>
    <property type="match status" value="1"/>
</dbReference>
<dbReference type="Proteomes" id="UP000193435">
    <property type="component" value="Unassembled WGS sequence"/>
</dbReference>
<evidence type="ECO:0000256" key="5">
    <source>
        <dbReference type="ARBA" id="ARBA00022989"/>
    </source>
</evidence>
<evidence type="ECO:0000256" key="3">
    <source>
        <dbReference type="ARBA" id="ARBA00022475"/>
    </source>
</evidence>
<keyword evidence="3" id="KW-1003">Cell membrane</keyword>
<dbReference type="RefSeq" id="WP_085559389.1">
    <property type="nucleotide sequence ID" value="NZ_FOAH01000001.1"/>
</dbReference>
<reference evidence="9 10" key="1">
    <citation type="submission" date="2017-04" db="EMBL/GenBank/DDBJ databases">
        <authorList>
            <person name="Afonso C.L."/>
            <person name="Miller P.J."/>
            <person name="Scott M.A."/>
            <person name="Spackman E."/>
            <person name="Goraichik I."/>
            <person name="Dimitrov K.M."/>
            <person name="Suarez D.L."/>
            <person name="Swayne D.E."/>
        </authorList>
    </citation>
    <scope>NUCLEOTIDE SEQUENCE [LARGE SCALE GENOMIC DNA]</scope>
    <source>
        <strain evidence="9 10">LMG26642</strain>
    </source>
</reference>
<dbReference type="InterPro" id="IPR025713">
    <property type="entry name" value="MotB-like_N_dom"/>
</dbReference>
<dbReference type="AlphaFoldDB" id="A0A1X7N0P6"/>
<dbReference type="PROSITE" id="PS51123">
    <property type="entry name" value="OMPA_2"/>
    <property type="match status" value="1"/>
</dbReference>
<dbReference type="InterPro" id="IPR036737">
    <property type="entry name" value="OmpA-like_sf"/>
</dbReference>
<dbReference type="Pfam" id="PF00691">
    <property type="entry name" value="OmpA"/>
    <property type="match status" value="1"/>
</dbReference>
<keyword evidence="10" id="KW-1185">Reference proteome</keyword>
<dbReference type="PANTHER" id="PTHR30329">
    <property type="entry name" value="STATOR ELEMENT OF FLAGELLAR MOTOR COMPLEX"/>
    <property type="match status" value="1"/>
</dbReference>
<comment type="similarity">
    <text evidence="2">Belongs to the MotB family.</text>
</comment>
<proteinExistence type="inferred from homology"/>
<name>A0A1X7N0P6_9LACT</name>
<evidence type="ECO:0000313" key="10">
    <source>
        <dbReference type="Proteomes" id="UP000193435"/>
    </source>
</evidence>
<dbReference type="InterPro" id="IPR006665">
    <property type="entry name" value="OmpA-like"/>
</dbReference>
<comment type="subcellular location">
    <subcellularLocation>
        <location evidence="1">Cell membrane</location>
        <topology evidence="1">Single-pass membrane protein</topology>
    </subcellularLocation>
</comment>
<dbReference type="EMBL" id="FXBJ01000002">
    <property type="protein sequence ID" value="SMH30836.1"/>
    <property type="molecule type" value="Genomic_DNA"/>
</dbReference>
<accession>A0A1X7N0P6</accession>
<sequence length="242" mass="26782">MARRKKVEQKAESTGGWIVTFSDLMSLLLTFFILLYSMSSVSEAKFLEASQSLQMALNGRGGGTTILTDSTSIVKEPPASPTEEVINPEIEELYEKVTGYVEENDLTSKVSIEMDKDGVYVDIKESVLFGSGNTDISEPGKKTLSVLAELVNSLKNDLVIEGYTDDVPIRNSSFSNNWELSSGRAISVLRYLSEQEKVDSKRLSAKGYGEYTPSVPNNTDANRAINRRVNIVIVYDSQEARR</sequence>
<dbReference type="InterPro" id="IPR050330">
    <property type="entry name" value="Bact_OuterMem_StrucFunc"/>
</dbReference>
<feature type="domain" description="OmpA-like" evidence="8">
    <location>
        <begin position="116"/>
        <end position="237"/>
    </location>
</feature>
<evidence type="ECO:0000256" key="1">
    <source>
        <dbReference type="ARBA" id="ARBA00004162"/>
    </source>
</evidence>
<gene>
    <name evidence="9" type="ORF">SAMN04488700_1207</name>
</gene>
<evidence type="ECO:0000256" key="4">
    <source>
        <dbReference type="ARBA" id="ARBA00022692"/>
    </source>
</evidence>
<dbReference type="SUPFAM" id="SSF103088">
    <property type="entry name" value="OmpA-like"/>
    <property type="match status" value="1"/>
</dbReference>
<dbReference type="GO" id="GO:0005886">
    <property type="term" value="C:plasma membrane"/>
    <property type="evidence" value="ECO:0007669"/>
    <property type="project" value="UniProtKB-SubCell"/>
</dbReference>
<dbReference type="STRING" id="1073423.SAMN04488700_1207"/>